<evidence type="ECO:0000313" key="4">
    <source>
        <dbReference type="Proteomes" id="UP000011087"/>
    </source>
</evidence>
<dbReference type="InterPro" id="IPR035892">
    <property type="entry name" value="C2_domain_sf"/>
</dbReference>
<dbReference type="PaxDb" id="55529-EKX39925"/>
<sequence length="224" mass="25174">MVAKRRKKRTVERELDINIVSARYLPAMDPNGLCDCFCRIKLNDALMGKMKTIYRNRNRSEDEWIRETHDGELAVSEENNVSEVTEICNPKVAKVGTLDYHGESKRPSTTAAAQTLLGEQGKSRSPENGLARLVEGSGRHGVENVKSYISMSIRIASVEANEGRVPQCKQRVFRAVETCERLVGAQRQVGGNTAERAMRHSQFMLNTLWRISSIRIKYSSVTSS</sequence>
<reference evidence="3" key="3">
    <citation type="submission" date="2015-06" db="UniProtKB">
        <authorList>
            <consortium name="EnsemblProtists"/>
        </authorList>
    </citation>
    <scope>IDENTIFICATION</scope>
</reference>
<dbReference type="GeneID" id="17296688"/>
<reference evidence="2 4" key="1">
    <citation type="journal article" date="2012" name="Nature">
        <title>Algal genomes reveal evolutionary mosaicism and the fate of nucleomorphs.</title>
        <authorList>
            <consortium name="DOE Joint Genome Institute"/>
            <person name="Curtis B.A."/>
            <person name="Tanifuji G."/>
            <person name="Burki F."/>
            <person name="Gruber A."/>
            <person name="Irimia M."/>
            <person name="Maruyama S."/>
            <person name="Arias M.C."/>
            <person name="Ball S.G."/>
            <person name="Gile G.H."/>
            <person name="Hirakawa Y."/>
            <person name="Hopkins J.F."/>
            <person name="Kuo A."/>
            <person name="Rensing S.A."/>
            <person name="Schmutz J."/>
            <person name="Symeonidi A."/>
            <person name="Elias M."/>
            <person name="Eveleigh R.J."/>
            <person name="Herman E.K."/>
            <person name="Klute M.J."/>
            <person name="Nakayama T."/>
            <person name="Obornik M."/>
            <person name="Reyes-Prieto A."/>
            <person name="Armbrust E.V."/>
            <person name="Aves S.J."/>
            <person name="Beiko R.G."/>
            <person name="Coutinho P."/>
            <person name="Dacks J.B."/>
            <person name="Durnford D.G."/>
            <person name="Fast N.M."/>
            <person name="Green B.R."/>
            <person name="Grisdale C.J."/>
            <person name="Hempel F."/>
            <person name="Henrissat B."/>
            <person name="Hoppner M.P."/>
            <person name="Ishida K."/>
            <person name="Kim E."/>
            <person name="Koreny L."/>
            <person name="Kroth P.G."/>
            <person name="Liu Y."/>
            <person name="Malik S.B."/>
            <person name="Maier U.G."/>
            <person name="McRose D."/>
            <person name="Mock T."/>
            <person name="Neilson J.A."/>
            <person name="Onodera N.T."/>
            <person name="Poole A.M."/>
            <person name="Pritham E.J."/>
            <person name="Richards T.A."/>
            <person name="Rocap G."/>
            <person name="Roy S.W."/>
            <person name="Sarai C."/>
            <person name="Schaack S."/>
            <person name="Shirato S."/>
            <person name="Slamovits C.H."/>
            <person name="Spencer D.F."/>
            <person name="Suzuki S."/>
            <person name="Worden A.Z."/>
            <person name="Zauner S."/>
            <person name="Barry K."/>
            <person name="Bell C."/>
            <person name="Bharti A.K."/>
            <person name="Crow J.A."/>
            <person name="Grimwood J."/>
            <person name="Kramer R."/>
            <person name="Lindquist E."/>
            <person name="Lucas S."/>
            <person name="Salamov A."/>
            <person name="McFadden G.I."/>
            <person name="Lane C.E."/>
            <person name="Keeling P.J."/>
            <person name="Gray M.W."/>
            <person name="Grigoriev I.V."/>
            <person name="Archibald J.M."/>
        </authorList>
    </citation>
    <scope>NUCLEOTIDE SEQUENCE</scope>
    <source>
        <strain evidence="2 4">CCMP2712</strain>
    </source>
</reference>
<dbReference type="Gene3D" id="2.60.40.150">
    <property type="entry name" value="C2 domain"/>
    <property type="match status" value="1"/>
</dbReference>
<dbReference type="AlphaFoldDB" id="L1IVQ6"/>
<dbReference type="RefSeq" id="XP_005826905.1">
    <property type="nucleotide sequence ID" value="XM_005826848.1"/>
</dbReference>
<dbReference type="CDD" id="cd00030">
    <property type="entry name" value="C2"/>
    <property type="match status" value="1"/>
</dbReference>
<dbReference type="EMBL" id="JH993035">
    <property type="protein sequence ID" value="EKX39925.1"/>
    <property type="molecule type" value="Genomic_DNA"/>
</dbReference>
<protein>
    <recommendedName>
        <fullName evidence="1">C2 domain-containing protein</fullName>
    </recommendedName>
</protein>
<reference evidence="4" key="2">
    <citation type="submission" date="2012-11" db="EMBL/GenBank/DDBJ databases">
        <authorList>
            <person name="Kuo A."/>
            <person name="Curtis B.A."/>
            <person name="Tanifuji G."/>
            <person name="Burki F."/>
            <person name="Gruber A."/>
            <person name="Irimia M."/>
            <person name="Maruyama S."/>
            <person name="Arias M.C."/>
            <person name="Ball S.G."/>
            <person name="Gile G.H."/>
            <person name="Hirakawa Y."/>
            <person name="Hopkins J.F."/>
            <person name="Rensing S.A."/>
            <person name="Schmutz J."/>
            <person name="Symeonidi A."/>
            <person name="Elias M."/>
            <person name="Eveleigh R.J."/>
            <person name="Herman E.K."/>
            <person name="Klute M.J."/>
            <person name="Nakayama T."/>
            <person name="Obornik M."/>
            <person name="Reyes-Prieto A."/>
            <person name="Armbrust E.V."/>
            <person name="Aves S.J."/>
            <person name="Beiko R.G."/>
            <person name="Coutinho P."/>
            <person name="Dacks J.B."/>
            <person name="Durnford D.G."/>
            <person name="Fast N.M."/>
            <person name="Green B.R."/>
            <person name="Grisdale C."/>
            <person name="Hempe F."/>
            <person name="Henrissat B."/>
            <person name="Hoppner M.P."/>
            <person name="Ishida K.-I."/>
            <person name="Kim E."/>
            <person name="Koreny L."/>
            <person name="Kroth P.G."/>
            <person name="Liu Y."/>
            <person name="Malik S.-B."/>
            <person name="Maier U.G."/>
            <person name="McRose D."/>
            <person name="Mock T."/>
            <person name="Neilson J.A."/>
            <person name="Onodera N.T."/>
            <person name="Poole A.M."/>
            <person name="Pritham E.J."/>
            <person name="Richards T.A."/>
            <person name="Rocap G."/>
            <person name="Roy S.W."/>
            <person name="Sarai C."/>
            <person name="Schaack S."/>
            <person name="Shirato S."/>
            <person name="Slamovits C.H."/>
            <person name="Spencer D.F."/>
            <person name="Suzuki S."/>
            <person name="Worden A.Z."/>
            <person name="Zauner S."/>
            <person name="Barry K."/>
            <person name="Bell C."/>
            <person name="Bharti A.K."/>
            <person name="Crow J.A."/>
            <person name="Grimwood J."/>
            <person name="Kramer R."/>
            <person name="Lindquist E."/>
            <person name="Lucas S."/>
            <person name="Salamov A."/>
            <person name="McFadden G.I."/>
            <person name="Lane C.E."/>
            <person name="Keeling P.J."/>
            <person name="Gray M.W."/>
            <person name="Grigoriev I.V."/>
            <person name="Archibald J.M."/>
        </authorList>
    </citation>
    <scope>NUCLEOTIDE SEQUENCE</scope>
    <source>
        <strain evidence="4">CCMP2712</strain>
    </source>
</reference>
<evidence type="ECO:0000313" key="2">
    <source>
        <dbReference type="EMBL" id="EKX39925.1"/>
    </source>
</evidence>
<evidence type="ECO:0000313" key="3">
    <source>
        <dbReference type="EnsemblProtists" id="EKX39925"/>
    </source>
</evidence>
<accession>L1IVQ6</accession>
<evidence type="ECO:0000259" key="1">
    <source>
        <dbReference type="Pfam" id="PF00168"/>
    </source>
</evidence>
<dbReference type="SUPFAM" id="SSF49562">
    <property type="entry name" value="C2 domain (Calcium/lipid-binding domain, CaLB)"/>
    <property type="match status" value="1"/>
</dbReference>
<gene>
    <name evidence="2" type="ORF">GUITHDRAFT_113918</name>
</gene>
<dbReference type="Pfam" id="PF00168">
    <property type="entry name" value="C2"/>
    <property type="match status" value="1"/>
</dbReference>
<feature type="domain" description="C2" evidence="1">
    <location>
        <begin position="14"/>
        <end position="56"/>
    </location>
</feature>
<dbReference type="Proteomes" id="UP000011087">
    <property type="component" value="Unassembled WGS sequence"/>
</dbReference>
<proteinExistence type="predicted"/>
<dbReference type="EnsemblProtists" id="EKX39925">
    <property type="protein sequence ID" value="EKX39925"/>
    <property type="gene ID" value="GUITHDRAFT_113918"/>
</dbReference>
<keyword evidence="4" id="KW-1185">Reference proteome</keyword>
<organism evidence="2">
    <name type="scientific">Guillardia theta (strain CCMP2712)</name>
    <name type="common">Cryptophyte</name>
    <dbReference type="NCBI Taxonomy" id="905079"/>
    <lineage>
        <taxon>Eukaryota</taxon>
        <taxon>Cryptophyceae</taxon>
        <taxon>Pyrenomonadales</taxon>
        <taxon>Geminigeraceae</taxon>
        <taxon>Guillardia</taxon>
    </lineage>
</organism>
<dbReference type="InterPro" id="IPR000008">
    <property type="entry name" value="C2_dom"/>
</dbReference>
<dbReference type="KEGG" id="gtt:GUITHDRAFT_113918"/>
<dbReference type="HOGENOM" id="CLU_1237064_0_0_1"/>
<name>L1IVQ6_GUITC</name>